<dbReference type="AlphaFoldDB" id="W9R3F1"/>
<evidence type="ECO:0000313" key="4">
    <source>
        <dbReference type="Proteomes" id="UP000030645"/>
    </source>
</evidence>
<dbReference type="Proteomes" id="UP000030645">
    <property type="component" value="Unassembled WGS sequence"/>
</dbReference>
<keyword evidence="2" id="KW-0812">Transmembrane</keyword>
<proteinExistence type="predicted"/>
<accession>W9R3F1</accession>
<feature type="transmembrane region" description="Helical" evidence="2">
    <location>
        <begin position="98"/>
        <end position="117"/>
    </location>
</feature>
<feature type="transmembrane region" description="Helical" evidence="2">
    <location>
        <begin position="201"/>
        <end position="220"/>
    </location>
</feature>
<dbReference type="PANTHER" id="PTHR34214">
    <property type="match status" value="1"/>
</dbReference>
<keyword evidence="2" id="KW-0472">Membrane</keyword>
<keyword evidence="4" id="KW-1185">Reference proteome</keyword>
<evidence type="ECO:0000256" key="1">
    <source>
        <dbReference type="SAM" id="MobiDB-lite"/>
    </source>
</evidence>
<keyword evidence="2" id="KW-1133">Transmembrane helix</keyword>
<dbReference type="InterPro" id="IPR009631">
    <property type="entry name" value="CGLD27-like"/>
</dbReference>
<organism evidence="3 4">
    <name type="scientific">Morus notabilis</name>
    <dbReference type="NCBI Taxonomy" id="981085"/>
    <lineage>
        <taxon>Eukaryota</taxon>
        <taxon>Viridiplantae</taxon>
        <taxon>Streptophyta</taxon>
        <taxon>Embryophyta</taxon>
        <taxon>Tracheophyta</taxon>
        <taxon>Spermatophyta</taxon>
        <taxon>Magnoliopsida</taxon>
        <taxon>eudicotyledons</taxon>
        <taxon>Gunneridae</taxon>
        <taxon>Pentapetalae</taxon>
        <taxon>rosids</taxon>
        <taxon>fabids</taxon>
        <taxon>Rosales</taxon>
        <taxon>Moraceae</taxon>
        <taxon>Moreae</taxon>
        <taxon>Morus</taxon>
    </lineage>
</organism>
<name>W9R3F1_9ROSA</name>
<dbReference type="STRING" id="981085.W9R3F1"/>
<sequence>MASVVLNASPRPPSTPLFFPSNLNLVILNPISLNPTSLPHRRLKIPFSSSFRNGSNSPPETNCPVPLEQQPINEYQSLSTEFPFSWASGDIVEYCSRLVATGASFALFLGLPVAWFGTVGADSEPFKRLLWAASSGILFVTIAVVRMYLGWAYVGNRLLSATVEYEETGWYDGQMWVKTAEVLARDRLLGSFSVKPVLSRLKYTLVTLSVSLLVCILFVVNIDESPKRSYATSEEGVGVIPGVYNDESARSQLGRAVHGRPGPARYSSKFGTARPCTVMGRAGTAHQKGLGWASCLRPAAQARPRPAKAQARPRHAKAQAREGLGTAQAREGLGPRHEILMRLDPGTAQARHGLGVRRAVPARHGPFDISNSPG</sequence>
<reference evidence="4" key="1">
    <citation type="submission" date="2013-01" db="EMBL/GenBank/DDBJ databases">
        <title>Draft Genome Sequence of a Mulberry Tree, Morus notabilis C.K. Schneid.</title>
        <authorList>
            <person name="He N."/>
            <person name="Zhao S."/>
        </authorList>
    </citation>
    <scope>NUCLEOTIDE SEQUENCE</scope>
</reference>
<evidence type="ECO:0008006" key="5">
    <source>
        <dbReference type="Google" id="ProtNLM"/>
    </source>
</evidence>
<gene>
    <name evidence="3" type="ORF">L484_019508</name>
</gene>
<protein>
    <recommendedName>
        <fullName evidence="5">DUF1230 domain-containing protein</fullName>
    </recommendedName>
</protein>
<dbReference type="Pfam" id="PF06799">
    <property type="entry name" value="CGLD27-like"/>
    <property type="match status" value="1"/>
</dbReference>
<evidence type="ECO:0000313" key="3">
    <source>
        <dbReference type="EMBL" id="EXB66870.1"/>
    </source>
</evidence>
<dbReference type="eggNOG" id="ENOG502QUV2">
    <property type="taxonomic scope" value="Eukaryota"/>
</dbReference>
<dbReference type="PANTHER" id="PTHR34214:SF1">
    <property type="entry name" value="DUF1230 FAMILY PROTEIN"/>
    <property type="match status" value="1"/>
</dbReference>
<feature type="region of interest" description="Disordered" evidence="1">
    <location>
        <begin position="303"/>
        <end position="333"/>
    </location>
</feature>
<dbReference type="EMBL" id="KE344557">
    <property type="protein sequence ID" value="EXB66870.1"/>
    <property type="molecule type" value="Genomic_DNA"/>
</dbReference>
<evidence type="ECO:0000256" key="2">
    <source>
        <dbReference type="SAM" id="Phobius"/>
    </source>
</evidence>
<feature type="transmembrane region" description="Helical" evidence="2">
    <location>
        <begin position="129"/>
        <end position="149"/>
    </location>
</feature>